<protein>
    <submittedName>
        <fullName evidence="2">Uncharacterized protein</fullName>
    </submittedName>
</protein>
<gene>
    <name evidence="2" type="ORF">N656DRAFT_296962</name>
</gene>
<organism evidence="2 3">
    <name type="scientific">Canariomyces notabilis</name>
    <dbReference type="NCBI Taxonomy" id="2074819"/>
    <lineage>
        <taxon>Eukaryota</taxon>
        <taxon>Fungi</taxon>
        <taxon>Dikarya</taxon>
        <taxon>Ascomycota</taxon>
        <taxon>Pezizomycotina</taxon>
        <taxon>Sordariomycetes</taxon>
        <taxon>Sordariomycetidae</taxon>
        <taxon>Sordariales</taxon>
        <taxon>Chaetomiaceae</taxon>
        <taxon>Canariomyces</taxon>
    </lineage>
</organism>
<feature type="compositionally biased region" description="Basic and acidic residues" evidence="1">
    <location>
        <begin position="171"/>
        <end position="181"/>
    </location>
</feature>
<evidence type="ECO:0000313" key="2">
    <source>
        <dbReference type="EMBL" id="KAK4110080.1"/>
    </source>
</evidence>
<evidence type="ECO:0000256" key="1">
    <source>
        <dbReference type="SAM" id="MobiDB-lite"/>
    </source>
</evidence>
<accession>A0AAN6T9F1</accession>
<dbReference type="Proteomes" id="UP001302812">
    <property type="component" value="Unassembled WGS sequence"/>
</dbReference>
<reference evidence="2" key="2">
    <citation type="submission" date="2023-05" db="EMBL/GenBank/DDBJ databases">
        <authorList>
            <consortium name="Lawrence Berkeley National Laboratory"/>
            <person name="Steindorff A."/>
            <person name="Hensen N."/>
            <person name="Bonometti L."/>
            <person name="Westerberg I."/>
            <person name="Brannstrom I.O."/>
            <person name="Guillou S."/>
            <person name="Cros-Aarteil S."/>
            <person name="Calhoun S."/>
            <person name="Haridas S."/>
            <person name="Kuo A."/>
            <person name="Mondo S."/>
            <person name="Pangilinan J."/>
            <person name="Riley R."/>
            <person name="Labutti K."/>
            <person name="Andreopoulos B."/>
            <person name="Lipzen A."/>
            <person name="Chen C."/>
            <person name="Yanf M."/>
            <person name="Daum C."/>
            <person name="Ng V."/>
            <person name="Clum A."/>
            <person name="Ohm R."/>
            <person name="Martin F."/>
            <person name="Silar P."/>
            <person name="Natvig D."/>
            <person name="Lalanne C."/>
            <person name="Gautier V."/>
            <person name="Ament-Velasquez S.L."/>
            <person name="Kruys A."/>
            <person name="Hutchinson M.I."/>
            <person name="Powell A.J."/>
            <person name="Barry K."/>
            <person name="Miller A.N."/>
            <person name="Grigoriev I.V."/>
            <person name="Debuchy R."/>
            <person name="Gladieux P."/>
            <person name="Thoren M.H."/>
            <person name="Johannesson H."/>
        </authorList>
    </citation>
    <scope>NUCLEOTIDE SEQUENCE</scope>
    <source>
        <strain evidence="2">CBS 508.74</strain>
    </source>
</reference>
<dbReference type="AlphaFoldDB" id="A0AAN6T9F1"/>
<name>A0AAN6T9F1_9PEZI</name>
<dbReference type="EMBL" id="MU853352">
    <property type="protein sequence ID" value="KAK4110080.1"/>
    <property type="molecule type" value="Genomic_DNA"/>
</dbReference>
<feature type="region of interest" description="Disordered" evidence="1">
    <location>
        <begin position="171"/>
        <end position="199"/>
    </location>
</feature>
<comment type="caution">
    <text evidence="2">The sequence shown here is derived from an EMBL/GenBank/DDBJ whole genome shotgun (WGS) entry which is preliminary data.</text>
</comment>
<keyword evidence="3" id="KW-1185">Reference proteome</keyword>
<sequence length="254" mass="28279">MLGWVWEPWEMGWGNLNCGGGHTSQLTQVRTMPQMVLSTGGGRSSAVRMRRLRCCHTLWSFSDGCEADKSCYDASRSGCCRCKPRGICEWYGQVEPRDVTSLAVLQPFLHRRRAIHASKAPRWTDPIGGPRSFALAVQSNRPDTTRRSVAFAKAHRIWRMVGVAEYKMEKEEKAREGRREGPSQWSQANRARGVEGLANPANPIPEIRQWLTAVVDGPPSKLASPWPPAVCQLAQFTVNPTALAALCRAVPITR</sequence>
<dbReference type="GeneID" id="89933284"/>
<reference evidence="2" key="1">
    <citation type="journal article" date="2023" name="Mol. Phylogenet. Evol.">
        <title>Genome-scale phylogeny and comparative genomics of the fungal order Sordariales.</title>
        <authorList>
            <person name="Hensen N."/>
            <person name="Bonometti L."/>
            <person name="Westerberg I."/>
            <person name="Brannstrom I.O."/>
            <person name="Guillou S."/>
            <person name="Cros-Aarteil S."/>
            <person name="Calhoun S."/>
            <person name="Haridas S."/>
            <person name="Kuo A."/>
            <person name="Mondo S."/>
            <person name="Pangilinan J."/>
            <person name="Riley R."/>
            <person name="LaButti K."/>
            <person name="Andreopoulos B."/>
            <person name="Lipzen A."/>
            <person name="Chen C."/>
            <person name="Yan M."/>
            <person name="Daum C."/>
            <person name="Ng V."/>
            <person name="Clum A."/>
            <person name="Steindorff A."/>
            <person name="Ohm R.A."/>
            <person name="Martin F."/>
            <person name="Silar P."/>
            <person name="Natvig D.O."/>
            <person name="Lalanne C."/>
            <person name="Gautier V."/>
            <person name="Ament-Velasquez S.L."/>
            <person name="Kruys A."/>
            <person name="Hutchinson M.I."/>
            <person name="Powell A.J."/>
            <person name="Barry K."/>
            <person name="Miller A.N."/>
            <person name="Grigoriev I.V."/>
            <person name="Debuchy R."/>
            <person name="Gladieux P."/>
            <person name="Hiltunen Thoren M."/>
            <person name="Johannesson H."/>
        </authorList>
    </citation>
    <scope>NUCLEOTIDE SEQUENCE</scope>
    <source>
        <strain evidence="2">CBS 508.74</strain>
    </source>
</reference>
<proteinExistence type="predicted"/>
<dbReference type="RefSeq" id="XP_064667650.1">
    <property type="nucleotide sequence ID" value="XM_064809161.1"/>
</dbReference>
<evidence type="ECO:0000313" key="3">
    <source>
        <dbReference type="Proteomes" id="UP001302812"/>
    </source>
</evidence>